<accession>A0A239LLW4</accession>
<dbReference type="EMBL" id="FZOW01000013">
    <property type="protein sequence ID" value="SNT31365.1"/>
    <property type="molecule type" value="Genomic_DNA"/>
</dbReference>
<reference evidence="2" key="1">
    <citation type="submission" date="2017-06" db="EMBL/GenBank/DDBJ databases">
        <authorList>
            <person name="Varghese N."/>
            <person name="Submissions S."/>
        </authorList>
    </citation>
    <scope>NUCLEOTIDE SEQUENCE [LARGE SCALE GENOMIC DNA]</scope>
    <source>
        <strain evidence="2">JCM 23211</strain>
    </source>
</reference>
<protein>
    <submittedName>
        <fullName evidence="1">Uncharacterized protein</fullName>
    </submittedName>
</protein>
<keyword evidence="2" id="KW-1185">Reference proteome</keyword>
<organism evidence="1 2">
    <name type="scientific">Rhodococcoides kyotonense</name>
    <dbReference type="NCBI Taxonomy" id="398843"/>
    <lineage>
        <taxon>Bacteria</taxon>
        <taxon>Bacillati</taxon>
        <taxon>Actinomycetota</taxon>
        <taxon>Actinomycetes</taxon>
        <taxon>Mycobacteriales</taxon>
        <taxon>Nocardiaceae</taxon>
        <taxon>Rhodococcoides</taxon>
    </lineage>
</organism>
<dbReference type="AlphaFoldDB" id="A0A239LLW4"/>
<proteinExistence type="predicted"/>
<sequence length="32" mass="3268">MLGLLGVAFDLVGYAVTIIAEGIKLSSPGTFN</sequence>
<name>A0A239LLW4_9NOCA</name>
<dbReference type="Proteomes" id="UP000198327">
    <property type="component" value="Unassembled WGS sequence"/>
</dbReference>
<evidence type="ECO:0000313" key="1">
    <source>
        <dbReference type="EMBL" id="SNT31365.1"/>
    </source>
</evidence>
<evidence type="ECO:0000313" key="2">
    <source>
        <dbReference type="Proteomes" id="UP000198327"/>
    </source>
</evidence>
<gene>
    <name evidence="1" type="ORF">SAMN05421642_113151</name>
</gene>